<dbReference type="RefSeq" id="WP_071456595.1">
    <property type="nucleotide sequence ID" value="NZ_CP017267.1"/>
</dbReference>
<accession>A0A1J0A505</accession>
<dbReference type="InterPro" id="IPR004143">
    <property type="entry name" value="BPL_LPL_catalytic"/>
</dbReference>
<dbReference type="Gene3D" id="3.30.930.10">
    <property type="entry name" value="Bira Bifunctional Protein, Domain 2"/>
    <property type="match status" value="1"/>
</dbReference>
<dbReference type="AlphaFoldDB" id="A0A1J0A505"/>
<reference evidence="2 3" key="1">
    <citation type="submission" date="2016-09" db="EMBL/GenBank/DDBJ databases">
        <title>Vagococcus teuberi sp. nov., isolated from the Malian artisanal sour milk fene.</title>
        <authorList>
            <person name="Wullschleger S."/>
            <person name="Seifert C."/>
            <person name="Baumgartner S."/>
            <person name="Lacroix C."/>
            <person name="Bonfoh B."/>
            <person name="Stevens M.J."/>
            <person name="Meile L."/>
        </authorList>
    </citation>
    <scope>NUCLEOTIDE SEQUENCE [LARGE SCALE GENOMIC DNA]</scope>
    <source>
        <strain evidence="2 3">DSM 21459</strain>
    </source>
</reference>
<feature type="domain" description="BPL/LPL catalytic" evidence="1">
    <location>
        <begin position="36"/>
        <end position="243"/>
    </location>
</feature>
<keyword evidence="3" id="KW-1185">Reference proteome</keyword>
<dbReference type="GO" id="GO:0009249">
    <property type="term" value="P:protein lipoylation"/>
    <property type="evidence" value="ECO:0007669"/>
    <property type="project" value="UniProtKB-ARBA"/>
</dbReference>
<dbReference type="Proteomes" id="UP000191200">
    <property type="component" value="Chromosome"/>
</dbReference>
<dbReference type="InterPro" id="IPR050664">
    <property type="entry name" value="Octanoyltrans_LipM/LipL"/>
</dbReference>
<evidence type="ECO:0000313" key="3">
    <source>
        <dbReference type="Proteomes" id="UP000191200"/>
    </source>
</evidence>
<organism evidence="2 3">
    <name type="scientific">Vagococcus teuberi</name>
    <dbReference type="NCBI Taxonomy" id="519472"/>
    <lineage>
        <taxon>Bacteria</taxon>
        <taxon>Bacillati</taxon>
        <taxon>Bacillota</taxon>
        <taxon>Bacilli</taxon>
        <taxon>Lactobacillales</taxon>
        <taxon>Enterococcaceae</taxon>
        <taxon>Vagococcus</taxon>
    </lineage>
</organism>
<dbReference type="InterPro" id="IPR045864">
    <property type="entry name" value="aa-tRNA-synth_II/BPL/LPL"/>
</dbReference>
<dbReference type="PANTHER" id="PTHR43679">
    <property type="entry name" value="OCTANOYLTRANSFERASE LIPM-RELATED"/>
    <property type="match status" value="1"/>
</dbReference>
<dbReference type="KEGG" id="vte:BHY08_03690"/>
<dbReference type="EMBL" id="CP017267">
    <property type="protein sequence ID" value="APB31014.1"/>
    <property type="molecule type" value="Genomic_DNA"/>
</dbReference>
<dbReference type="SUPFAM" id="SSF55681">
    <property type="entry name" value="Class II aaRS and biotin synthetases"/>
    <property type="match status" value="1"/>
</dbReference>
<evidence type="ECO:0000259" key="1">
    <source>
        <dbReference type="PROSITE" id="PS51733"/>
    </source>
</evidence>
<dbReference type="STRING" id="519472.BHY08_03690"/>
<dbReference type="OrthoDB" id="2080934at2"/>
<sequence length="284" mass="32285">MSSKPPVVLFEQPQLTNEKKYDPFIFTDILADYSGKHQIPIIHFWTMTNELILGMQDTRVTHLSDAIQSVRKNDYHPVVRNSGGLAVVADEGILNFSIILPQEFTNQTSINHGYETMKDIISNALSSWDATVESFEVTDSYCPGEFDLSINQKKFAGIAQRRIKKGLGIMIYISINGNQEKRGELVREFYLSGLKEDFGKEPFPPVNPDSMKNLSDLLLEDLSVERVKSLIIGAISQTFVLDKTAQQQFEMFLDSVELKETYDKGFKRMEQRNEGITTILKETN</sequence>
<protein>
    <recommendedName>
        <fullName evidence="1">BPL/LPL catalytic domain-containing protein</fullName>
    </recommendedName>
</protein>
<proteinExistence type="predicted"/>
<gene>
    <name evidence="2" type="ORF">BHY08_03690</name>
</gene>
<name>A0A1J0A505_9ENTE</name>
<dbReference type="GO" id="GO:0140096">
    <property type="term" value="F:catalytic activity, acting on a protein"/>
    <property type="evidence" value="ECO:0007669"/>
    <property type="project" value="UniProtKB-ARBA"/>
</dbReference>
<dbReference type="GO" id="GO:0016740">
    <property type="term" value="F:transferase activity"/>
    <property type="evidence" value="ECO:0007669"/>
    <property type="project" value="UniProtKB-ARBA"/>
</dbReference>
<dbReference type="PANTHER" id="PTHR43679:SF2">
    <property type="entry name" value="OCTANOYL-[GCVH]:PROTEIN N-OCTANOYLTRANSFERASE"/>
    <property type="match status" value="1"/>
</dbReference>
<evidence type="ECO:0000313" key="2">
    <source>
        <dbReference type="EMBL" id="APB31014.1"/>
    </source>
</evidence>
<dbReference type="PROSITE" id="PS51733">
    <property type="entry name" value="BPL_LPL_CATALYTIC"/>
    <property type="match status" value="1"/>
</dbReference>
<dbReference type="Pfam" id="PF21948">
    <property type="entry name" value="LplA-B_cat"/>
    <property type="match status" value="1"/>
</dbReference>